<evidence type="ECO:0000313" key="2">
    <source>
        <dbReference type="EMBL" id="CAA7017775.1"/>
    </source>
</evidence>
<evidence type="ECO:0000256" key="1">
    <source>
        <dbReference type="SAM" id="MobiDB-lite"/>
    </source>
</evidence>
<comment type="caution">
    <text evidence="2">The sequence shown here is derived from an EMBL/GenBank/DDBJ whole genome shotgun (WGS) entry which is preliminary data.</text>
</comment>
<dbReference type="Proteomes" id="UP000467841">
    <property type="component" value="Unassembled WGS sequence"/>
</dbReference>
<feature type="region of interest" description="Disordered" evidence="1">
    <location>
        <begin position="36"/>
        <end position="113"/>
    </location>
</feature>
<proteinExistence type="predicted"/>
<evidence type="ECO:0000313" key="3">
    <source>
        <dbReference type="Proteomes" id="UP000467841"/>
    </source>
</evidence>
<gene>
    <name evidence="2" type="ORF">MERR_LOCUS5010</name>
</gene>
<dbReference type="EMBL" id="CACVBM020000333">
    <property type="protein sequence ID" value="CAA7017775.1"/>
    <property type="molecule type" value="Genomic_DNA"/>
</dbReference>
<accession>A0A6D2HT57</accession>
<organism evidence="2 3">
    <name type="scientific">Microthlaspi erraticum</name>
    <dbReference type="NCBI Taxonomy" id="1685480"/>
    <lineage>
        <taxon>Eukaryota</taxon>
        <taxon>Viridiplantae</taxon>
        <taxon>Streptophyta</taxon>
        <taxon>Embryophyta</taxon>
        <taxon>Tracheophyta</taxon>
        <taxon>Spermatophyta</taxon>
        <taxon>Magnoliopsida</taxon>
        <taxon>eudicotyledons</taxon>
        <taxon>Gunneridae</taxon>
        <taxon>Pentapetalae</taxon>
        <taxon>rosids</taxon>
        <taxon>malvids</taxon>
        <taxon>Brassicales</taxon>
        <taxon>Brassicaceae</taxon>
        <taxon>Coluteocarpeae</taxon>
        <taxon>Microthlaspi</taxon>
    </lineage>
</organism>
<reference evidence="2" key="1">
    <citation type="submission" date="2020-01" db="EMBL/GenBank/DDBJ databases">
        <authorList>
            <person name="Mishra B."/>
        </authorList>
    </citation>
    <scope>NUCLEOTIDE SEQUENCE [LARGE SCALE GENOMIC DNA]</scope>
</reference>
<sequence length="148" mass="16492">MRIEGEKGVKTQSAKTLAADAQKKFGREISNRIEPVCSAGSLARQTRPQRARTRRKQAAIGRNVSERTDRAGRSGKHARPRPNSLAKRPTKSLDRDKIHRPSAQILGQAGKTQSVAEEIKREFEAAKTEEKEYAGAWKRSKAGFVLQE</sequence>
<feature type="compositionally biased region" description="Basic residues" evidence="1">
    <location>
        <begin position="47"/>
        <end position="57"/>
    </location>
</feature>
<dbReference type="AlphaFoldDB" id="A0A6D2HT57"/>
<name>A0A6D2HT57_9BRAS</name>
<keyword evidence="3" id="KW-1185">Reference proteome</keyword>
<feature type="region of interest" description="Disordered" evidence="1">
    <location>
        <begin position="1"/>
        <end position="20"/>
    </location>
</feature>
<protein>
    <submittedName>
        <fullName evidence="2">Uncharacterized protein</fullName>
    </submittedName>
</protein>